<sequence>MDQKVAVAIELDVVRKELIATSVGCEAWQWPQECSKQLGYESIKEGVTGVEGDTTTELFMHRKLKEMRQHSVRYLFGAMEDAETKSQQTRRTRGYHVLCIAAQRTIYPPYQYGPSRTLREQRVTVTSRRVVCDLCGIEYSARGIHRHRISCQQKLADAFHTAQFEAEILSSRVAGSRDDMQELPIPRGAAVSVPTTPLPLSGGPSTRVPVTPVGQSMEDAVQPPQPPLTFAPRYESASPPPTSDHDSDSVDRRFLRACRRVFTRAPAWFILANITIVAILLLTISILTVTVVTISILAVTVVTIAVVAVATVAVITVATVAIVAIIAIASLTVTGIALVQYRDA</sequence>
<dbReference type="AlphaFoldDB" id="A0A1Y2ILK1"/>
<dbReference type="EMBL" id="KZ084108">
    <property type="protein sequence ID" value="OSD02007.1"/>
    <property type="molecule type" value="Genomic_DNA"/>
</dbReference>
<organism evidence="3 4">
    <name type="scientific">Trametes coccinea (strain BRFM310)</name>
    <name type="common">Pycnoporus coccineus</name>
    <dbReference type="NCBI Taxonomy" id="1353009"/>
    <lineage>
        <taxon>Eukaryota</taxon>
        <taxon>Fungi</taxon>
        <taxon>Dikarya</taxon>
        <taxon>Basidiomycota</taxon>
        <taxon>Agaricomycotina</taxon>
        <taxon>Agaricomycetes</taxon>
        <taxon>Polyporales</taxon>
        <taxon>Polyporaceae</taxon>
        <taxon>Trametes</taxon>
    </lineage>
</organism>
<keyword evidence="2" id="KW-0472">Membrane</keyword>
<evidence type="ECO:0000313" key="4">
    <source>
        <dbReference type="Proteomes" id="UP000193067"/>
    </source>
</evidence>
<evidence type="ECO:0000313" key="3">
    <source>
        <dbReference type="EMBL" id="OSD02007.1"/>
    </source>
</evidence>
<accession>A0A1Y2ILK1</accession>
<proteinExistence type="predicted"/>
<reference evidence="3 4" key="1">
    <citation type="journal article" date="2015" name="Biotechnol. Biofuels">
        <title>Enhanced degradation of softwood versus hardwood by the white-rot fungus Pycnoporus coccineus.</title>
        <authorList>
            <person name="Couturier M."/>
            <person name="Navarro D."/>
            <person name="Chevret D."/>
            <person name="Henrissat B."/>
            <person name="Piumi F."/>
            <person name="Ruiz-Duenas F.J."/>
            <person name="Martinez A.T."/>
            <person name="Grigoriev I.V."/>
            <person name="Riley R."/>
            <person name="Lipzen A."/>
            <person name="Berrin J.G."/>
            <person name="Master E.R."/>
            <person name="Rosso M.N."/>
        </authorList>
    </citation>
    <scope>NUCLEOTIDE SEQUENCE [LARGE SCALE GENOMIC DNA]</scope>
    <source>
        <strain evidence="3 4">BRFM310</strain>
    </source>
</reference>
<feature type="transmembrane region" description="Helical" evidence="2">
    <location>
        <begin position="321"/>
        <end position="341"/>
    </location>
</feature>
<keyword evidence="2" id="KW-0812">Transmembrane</keyword>
<protein>
    <submittedName>
        <fullName evidence="3">Uncharacterized protein</fullName>
    </submittedName>
</protein>
<feature type="transmembrane region" description="Helical" evidence="2">
    <location>
        <begin position="267"/>
        <end position="289"/>
    </location>
</feature>
<evidence type="ECO:0000256" key="1">
    <source>
        <dbReference type="SAM" id="MobiDB-lite"/>
    </source>
</evidence>
<feature type="region of interest" description="Disordered" evidence="1">
    <location>
        <begin position="185"/>
        <end position="249"/>
    </location>
</feature>
<keyword evidence="2" id="KW-1133">Transmembrane helix</keyword>
<evidence type="ECO:0000256" key="2">
    <source>
        <dbReference type="SAM" id="Phobius"/>
    </source>
</evidence>
<keyword evidence="4" id="KW-1185">Reference proteome</keyword>
<dbReference type="Proteomes" id="UP000193067">
    <property type="component" value="Unassembled WGS sequence"/>
</dbReference>
<feature type="transmembrane region" description="Helical" evidence="2">
    <location>
        <begin position="296"/>
        <end position="315"/>
    </location>
</feature>
<name>A0A1Y2ILK1_TRAC3</name>
<gene>
    <name evidence="3" type="ORF">PYCCODRAFT_1425668</name>
</gene>